<protein>
    <recommendedName>
        <fullName evidence="2">Major capsid protein</fullName>
    </recommendedName>
</protein>
<organism evidence="1">
    <name type="scientific">uncultured Caudovirales phage</name>
    <dbReference type="NCBI Taxonomy" id="2100421"/>
    <lineage>
        <taxon>Viruses</taxon>
        <taxon>Duplodnaviria</taxon>
        <taxon>Heunggongvirae</taxon>
        <taxon>Uroviricota</taxon>
        <taxon>Caudoviricetes</taxon>
        <taxon>Peduoviridae</taxon>
        <taxon>Maltschvirus</taxon>
        <taxon>Maltschvirus maltsch</taxon>
    </lineage>
</organism>
<dbReference type="EMBL" id="LR797414">
    <property type="protein sequence ID" value="CAB4214546.1"/>
    <property type="molecule type" value="Genomic_DNA"/>
</dbReference>
<dbReference type="InterPro" id="IPR025267">
    <property type="entry name" value="ORF017-like"/>
</dbReference>
<evidence type="ECO:0008006" key="2">
    <source>
        <dbReference type="Google" id="ProtNLM"/>
    </source>
</evidence>
<accession>A0A6J5SJE9</accession>
<reference evidence="1" key="1">
    <citation type="submission" date="2020-05" db="EMBL/GenBank/DDBJ databases">
        <authorList>
            <person name="Chiriac C."/>
            <person name="Salcher M."/>
            <person name="Ghai R."/>
            <person name="Kavagutti S V."/>
        </authorList>
    </citation>
    <scope>NUCLEOTIDE SEQUENCE</scope>
</reference>
<dbReference type="Pfam" id="PF13252">
    <property type="entry name" value="Phage_capsid_3"/>
    <property type="match status" value="1"/>
</dbReference>
<evidence type="ECO:0000313" key="1">
    <source>
        <dbReference type="EMBL" id="CAB4214546.1"/>
    </source>
</evidence>
<name>A0A6J5SJE9_9CAUD</name>
<gene>
    <name evidence="1" type="ORF">UFOVP1454_48</name>
</gene>
<proteinExistence type="predicted"/>
<sequence length="378" mass="40609">MATTGMLTGNALTVKLWSRVGFIDMYKGTAFGRMARRGTIMRAEELDRAEAGDNVTFSFTGILTGTGVGEGSTLVGNEEALDLQSFAMSYNVFRHAISSPNDDTIEQARTNVKFENTARELLPAFHAARLDASVFNQLAGVNSTTITVDGTVYSGTDRTFVQGMNTINAPTTNRIIRAASAASDEALTSADTMTLDLVDAALEQLLRTYPYAGALDGQEFDLYISHEQATDLKRDTSGKIQWYTNALAMTENGSTLITDGSKYGSQPIAKYANVNIIPTFRVATGVNSSTSAAISTVRRAVMCGKKALAFASKFGGNLADAGADKNGTVPFKFTTQLKDYDYIKGIEARMIYGVKKIQFDSEDFGSTVISTYAAAHTA</sequence>